<evidence type="ECO:0000256" key="1">
    <source>
        <dbReference type="SAM" id="MobiDB-lite"/>
    </source>
</evidence>
<sequence length="199" mass="22453">MEERRPAKRVLADDSKEADPTKRVRWDTFHSPSWEKKPAPSAVSVPAMVPTPAAPEAAPAAKEEGGKEEEELEEGEIKEEEGEPIDPSRWWFGPKIPEADKDGLRALMRGLGNSSLVKQWITQSEFTNVVTNTKASIHKSWHPHPNHITVCLWKIRPNGQQVNVAGVHVLENGVETVRVGQYHREFHPDGSYRQFPWCP</sequence>
<dbReference type="Proteomes" id="UP000700596">
    <property type="component" value="Unassembled WGS sequence"/>
</dbReference>
<accession>A0A9P9DCZ3</accession>
<protein>
    <submittedName>
        <fullName evidence="2">Uncharacterized protein</fullName>
    </submittedName>
</protein>
<feature type="compositionally biased region" description="Basic and acidic residues" evidence="1">
    <location>
        <begin position="1"/>
        <end position="38"/>
    </location>
</feature>
<dbReference type="AlphaFoldDB" id="A0A9P9DCZ3"/>
<name>A0A9P9DCZ3_9PLEO</name>
<dbReference type="EMBL" id="JAGMWT010000014">
    <property type="protein sequence ID" value="KAH7117085.1"/>
    <property type="molecule type" value="Genomic_DNA"/>
</dbReference>
<evidence type="ECO:0000313" key="2">
    <source>
        <dbReference type="EMBL" id="KAH7117085.1"/>
    </source>
</evidence>
<gene>
    <name evidence="2" type="ORF">B0J11DRAFT_583781</name>
</gene>
<proteinExistence type="predicted"/>
<comment type="caution">
    <text evidence="2">The sequence shown here is derived from an EMBL/GenBank/DDBJ whole genome shotgun (WGS) entry which is preliminary data.</text>
</comment>
<keyword evidence="3" id="KW-1185">Reference proteome</keyword>
<organism evidence="2 3">
    <name type="scientific">Dendryphion nanum</name>
    <dbReference type="NCBI Taxonomy" id="256645"/>
    <lineage>
        <taxon>Eukaryota</taxon>
        <taxon>Fungi</taxon>
        <taxon>Dikarya</taxon>
        <taxon>Ascomycota</taxon>
        <taxon>Pezizomycotina</taxon>
        <taxon>Dothideomycetes</taxon>
        <taxon>Pleosporomycetidae</taxon>
        <taxon>Pleosporales</taxon>
        <taxon>Torulaceae</taxon>
        <taxon>Dendryphion</taxon>
    </lineage>
</organism>
<feature type="compositionally biased region" description="Acidic residues" evidence="1">
    <location>
        <begin position="66"/>
        <end position="84"/>
    </location>
</feature>
<feature type="region of interest" description="Disordered" evidence="1">
    <location>
        <begin position="1"/>
        <end position="88"/>
    </location>
</feature>
<evidence type="ECO:0000313" key="3">
    <source>
        <dbReference type="Proteomes" id="UP000700596"/>
    </source>
</evidence>
<reference evidence="2" key="1">
    <citation type="journal article" date="2021" name="Nat. Commun.">
        <title>Genetic determinants of endophytism in the Arabidopsis root mycobiome.</title>
        <authorList>
            <person name="Mesny F."/>
            <person name="Miyauchi S."/>
            <person name="Thiergart T."/>
            <person name="Pickel B."/>
            <person name="Atanasova L."/>
            <person name="Karlsson M."/>
            <person name="Huettel B."/>
            <person name="Barry K.W."/>
            <person name="Haridas S."/>
            <person name="Chen C."/>
            <person name="Bauer D."/>
            <person name="Andreopoulos W."/>
            <person name="Pangilinan J."/>
            <person name="LaButti K."/>
            <person name="Riley R."/>
            <person name="Lipzen A."/>
            <person name="Clum A."/>
            <person name="Drula E."/>
            <person name="Henrissat B."/>
            <person name="Kohler A."/>
            <person name="Grigoriev I.V."/>
            <person name="Martin F.M."/>
            <person name="Hacquard S."/>
        </authorList>
    </citation>
    <scope>NUCLEOTIDE SEQUENCE</scope>
    <source>
        <strain evidence="2">MPI-CAGE-CH-0243</strain>
    </source>
</reference>